<evidence type="ECO:0000256" key="1">
    <source>
        <dbReference type="SAM" id="MobiDB-lite"/>
    </source>
</evidence>
<gene>
    <name evidence="2" type="ORF">CDEB00056_LOCUS12253</name>
</gene>
<protein>
    <submittedName>
        <fullName evidence="2">Uncharacterized protein</fullName>
    </submittedName>
</protein>
<sequence length="222" mass="23894">MKFISPTSTYIAVAAAAAIHSTSVSAFAPQHQHLSCTVSSCTVPNQALHVHAMIPEHEHEHEHENENENNAHEVTIPSRRKAFTVAGGVVGWILGPRLANAAGAYVPESGFDSLDFSMPSYSVDKNAAPPKGNAYGNGEAGSGASISSDPAKEAERLELIERAQMKKKEKEDMELNKAKAYFDNIKAKEEKDAEKARIKAEVEAGRAAMKDAKLKSKIPASE</sequence>
<feature type="region of interest" description="Disordered" evidence="1">
    <location>
        <begin position="132"/>
        <end position="152"/>
    </location>
</feature>
<dbReference type="AlphaFoldDB" id="A0A7S3Q6U2"/>
<evidence type="ECO:0000313" key="2">
    <source>
        <dbReference type="EMBL" id="CAE0467401.1"/>
    </source>
</evidence>
<accession>A0A7S3Q6U2</accession>
<proteinExistence type="predicted"/>
<reference evidence="2" key="1">
    <citation type="submission" date="2021-01" db="EMBL/GenBank/DDBJ databases">
        <authorList>
            <person name="Corre E."/>
            <person name="Pelletier E."/>
            <person name="Niang G."/>
            <person name="Scheremetjew M."/>
            <person name="Finn R."/>
            <person name="Kale V."/>
            <person name="Holt S."/>
            <person name="Cochrane G."/>
            <person name="Meng A."/>
            <person name="Brown T."/>
            <person name="Cohen L."/>
        </authorList>
    </citation>
    <scope>NUCLEOTIDE SEQUENCE</scope>
    <source>
        <strain evidence="2">MM31A-1</strain>
    </source>
</reference>
<organism evidence="2">
    <name type="scientific">Chaetoceros debilis</name>
    <dbReference type="NCBI Taxonomy" id="122233"/>
    <lineage>
        <taxon>Eukaryota</taxon>
        <taxon>Sar</taxon>
        <taxon>Stramenopiles</taxon>
        <taxon>Ochrophyta</taxon>
        <taxon>Bacillariophyta</taxon>
        <taxon>Coscinodiscophyceae</taxon>
        <taxon>Chaetocerotophycidae</taxon>
        <taxon>Chaetocerotales</taxon>
        <taxon>Chaetocerotaceae</taxon>
        <taxon>Chaetoceros</taxon>
    </lineage>
</organism>
<name>A0A7S3Q6U2_9STRA</name>
<dbReference type="EMBL" id="HBIO01015887">
    <property type="protein sequence ID" value="CAE0467401.1"/>
    <property type="molecule type" value="Transcribed_RNA"/>
</dbReference>